<comment type="similarity">
    <text evidence="2">Belongs to the GtrA family.</text>
</comment>
<dbReference type="PANTHER" id="PTHR38459:SF1">
    <property type="entry name" value="PROPHAGE BACTOPRENOL-LINKED GLUCOSE TRANSLOCASE HOMOLOG"/>
    <property type="match status" value="1"/>
</dbReference>
<keyword evidence="4 6" id="KW-1133">Transmembrane helix</keyword>
<dbReference type="InterPro" id="IPR051401">
    <property type="entry name" value="GtrA_CellWall_Glycosyl"/>
</dbReference>
<accession>A0A6L8VIR1</accession>
<sequence>MKGAVSNRGDLLGQVSRYAVTGAANTCLGFTIIVLLHKVVGIGLVAANLAGFAAGFALSFLLNRRWTFGWNGSTRAVLPRFAALVLVAFLLNLAITAGLEQQGLPYGAAQACGVIFYSVFMFIGLRHVVFADHA</sequence>
<reference evidence="8 9" key="1">
    <citation type="submission" date="2020-01" db="EMBL/GenBank/DDBJ databases">
        <title>Frigidibacter albus SP32T (=CGMCC 1.13995T).</title>
        <authorList>
            <person name="Liao X."/>
        </authorList>
    </citation>
    <scope>NUCLEOTIDE SEQUENCE [LARGE SCALE GENOMIC DNA]</scope>
    <source>
        <strain evidence="8 9">SP32</strain>
    </source>
</reference>
<proteinExistence type="inferred from homology"/>
<dbReference type="AlphaFoldDB" id="A0A6L8VIR1"/>
<evidence type="ECO:0000313" key="8">
    <source>
        <dbReference type="EMBL" id="MZQ89994.1"/>
    </source>
</evidence>
<evidence type="ECO:0000256" key="1">
    <source>
        <dbReference type="ARBA" id="ARBA00004141"/>
    </source>
</evidence>
<feature type="transmembrane region" description="Helical" evidence="6">
    <location>
        <begin position="18"/>
        <end position="36"/>
    </location>
</feature>
<keyword evidence="5 6" id="KW-0472">Membrane</keyword>
<feature type="transmembrane region" description="Helical" evidence="6">
    <location>
        <begin position="105"/>
        <end position="125"/>
    </location>
</feature>
<evidence type="ECO:0000313" key="9">
    <source>
        <dbReference type="Proteomes" id="UP000477083"/>
    </source>
</evidence>
<protein>
    <recommendedName>
        <fullName evidence="7">GtrA/DPMS transmembrane domain-containing protein</fullName>
    </recommendedName>
</protein>
<comment type="caution">
    <text evidence="8">The sequence shown here is derived from an EMBL/GenBank/DDBJ whole genome shotgun (WGS) entry which is preliminary data.</text>
</comment>
<dbReference type="GO" id="GO:0005886">
    <property type="term" value="C:plasma membrane"/>
    <property type="evidence" value="ECO:0007669"/>
    <property type="project" value="TreeGrafter"/>
</dbReference>
<dbReference type="Pfam" id="PF04138">
    <property type="entry name" value="GtrA_DPMS_TM"/>
    <property type="match status" value="1"/>
</dbReference>
<dbReference type="RefSeq" id="WP_161347158.1">
    <property type="nucleotide sequence ID" value="NZ_BMGW01000008.1"/>
</dbReference>
<keyword evidence="9" id="KW-1185">Reference proteome</keyword>
<dbReference type="Proteomes" id="UP000477083">
    <property type="component" value="Unassembled WGS sequence"/>
</dbReference>
<evidence type="ECO:0000256" key="5">
    <source>
        <dbReference type="ARBA" id="ARBA00023136"/>
    </source>
</evidence>
<dbReference type="GO" id="GO:0000271">
    <property type="term" value="P:polysaccharide biosynthetic process"/>
    <property type="evidence" value="ECO:0007669"/>
    <property type="project" value="InterPro"/>
</dbReference>
<name>A0A6L8VIR1_9RHOB</name>
<gene>
    <name evidence="8" type="ORF">GS660_12935</name>
</gene>
<dbReference type="PANTHER" id="PTHR38459">
    <property type="entry name" value="PROPHAGE BACTOPRENOL-LINKED GLUCOSE TRANSLOCASE HOMOLOG"/>
    <property type="match status" value="1"/>
</dbReference>
<evidence type="ECO:0000256" key="2">
    <source>
        <dbReference type="ARBA" id="ARBA00009399"/>
    </source>
</evidence>
<feature type="domain" description="GtrA/DPMS transmembrane" evidence="7">
    <location>
        <begin position="17"/>
        <end position="130"/>
    </location>
</feature>
<organism evidence="8 9">
    <name type="scientific">Frigidibacter albus</name>
    <dbReference type="NCBI Taxonomy" id="1465486"/>
    <lineage>
        <taxon>Bacteria</taxon>
        <taxon>Pseudomonadati</taxon>
        <taxon>Pseudomonadota</taxon>
        <taxon>Alphaproteobacteria</taxon>
        <taxon>Rhodobacterales</taxon>
        <taxon>Paracoccaceae</taxon>
        <taxon>Frigidibacter</taxon>
    </lineage>
</organism>
<dbReference type="InterPro" id="IPR007267">
    <property type="entry name" value="GtrA_DPMS_TM"/>
</dbReference>
<evidence type="ECO:0000256" key="4">
    <source>
        <dbReference type="ARBA" id="ARBA00022989"/>
    </source>
</evidence>
<evidence type="ECO:0000259" key="7">
    <source>
        <dbReference type="Pfam" id="PF04138"/>
    </source>
</evidence>
<dbReference type="EMBL" id="WWNR01000008">
    <property type="protein sequence ID" value="MZQ89994.1"/>
    <property type="molecule type" value="Genomic_DNA"/>
</dbReference>
<dbReference type="OrthoDB" id="7874307at2"/>
<evidence type="ECO:0000256" key="3">
    <source>
        <dbReference type="ARBA" id="ARBA00022692"/>
    </source>
</evidence>
<feature type="transmembrane region" description="Helical" evidence="6">
    <location>
        <begin position="81"/>
        <end position="99"/>
    </location>
</feature>
<keyword evidence="3 6" id="KW-0812">Transmembrane</keyword>
<evidence type="ECO:0000256" key="6">
    <source>
        <dbReference type="SAM" id="Phobius"/>
    </source>
</evidence>
<comment type="subcellular location">
    <subcellularLocation>
        <location evidence="1">Membrane</location>
        <topology evidence="1">Multi-pass membrane protein</topology>
    </subcellularLocation>
</comment>
<feature type="transmembrane region" description="Helical" evidence="6">
    <location>
        <begin position="42"/>
        <end position="61"/>
    </location>
</feature>